<keyword evidence="1" id="KW-0812">Transmembrane</keyword>
<keyword evidence="1" id="KW-1133">Transmembrane helix</keyword>
<reference evidence="2 3" key="2">
    <citation type="submission" date="2007-11" db="EMBL/GenBank/DDBJ databases">
        <authorList>
            <person name="Fulton L."/>
            <person name="Clifton S."/>
            <person name="Fulton B."/>
            <person name="Xu J."/>
            <person name="Minx P."/>
            <person name="Pepin K.H."/>
            <person name="Johnson M."/>
            <person name="Thiruvilangam P."/>
            <person name="Bhonagiri V."/>
            <person name="Nash W.E."/>
            <person name="Mardis E.R."/>
            <person name="Wilson R.K."/>
        </authorList>
    </citation>
    <scope>NUCLEOTIDE SEQUENCE [LARGE SCALE GENOMIC DNA]</scope>
    <source>
        <strain evidence="2 3">ATCC 43183</strain>
    </source>
</reference>
<gene>
    <name evidence="2" type="ORF">BACSTE_02227</name>
</gene>
<evidence type="ECO:0000313" key="3">
    <source>
        <dbReference type="Proteomes" id="UP000004713"/>
    </source>
</evidence>
<proteinExistence type="predicted"/>
<dbReference type="EMBL" id="ABFZ02000020">
    <property type="protein sequence ID" value="EDS14542.1"/>
    <property type="molecule type" value="Genomic_DNA"/>
</dbReference>
<dbReference type="Proteomes" id="UP000004713">
    <property type="component" value="Unassembled WGS sequence"/>
</dbReference>
<protein>
    <submittedName>
        <fullName evidence="2">Uncharacterized protein</fullName>
    </submittedName>
</protein>
<name>B0NRW6_BACSE</name>
<organism evidence="2 3">
    <name type="scientific">Bacteroides stercoris ATCC 43183</name>
    <dbReference type="NCBI Taxonomy" id="449673"/>
    <lineage>
        <taxon>Bacteria</taxon>
        <taxon>Pseudomonadati</taxon>
        <taxon>Bacteroidota</taxon>
        <taxon>Bacteroidia</taxon>
        <taxon>Bacteroidales</taxon>
        <taxon>Bacteroidaceae</taxon>
        <taxon>Bacteroides</taxon>
    </lineage>
</organism>
<comment type="caution">
    <text evidence="2">The sequence shown here is derived from an EMBL/GenBank/DDBJ whole genome shotgun (WGS) entry which is preliminary data.</text>
</comment>
<sequence>MFYPLNYRALCNNYRYNFLFLFTINLNFTTFALFGRTYV</sequence>
<reference evidence="2 3" key="1">
    <citation type="submission" date="2007-11" db="EMBL/GenBank/DDBJ databases">
        <title>Draft genome sequence of Bacteroides stercoris(ATCC 43183).</title>
        <authorList>
            <person name="Sudarsanam P."/>
            <person name="Ley R."/>
            <person name="Guruge J."/>
            <person name="Turnbaugh P.J."/>
            <person name="Mahowald M."/>
            <person name="Liep D."/>
            <person name="Gordon J."/>
        </authorList>
    </citation>
    <scope>NUCLEOTIDE SEQUENCE [LARGE SCALE GENOMIC DNA]</scope>
    <source>
        <strain evidence="2 3">ATCC 43183</strain>
    </source>
</reference>
<accession>B0NRW6</accession>
<evidence type="ECO:0000256" key="1">
    <source>
        <dbReference type="SAM" id="Phobius"/>
    </source>
</evidence>
<dbReference type="HOGENOM" id="CLU_3305058_0_0_10"/>
<evidence type="ECO:0000313" key="2">
    <source>
        <dbReference type="EMBL" id="EDS14542.1"/>
    </source>
</evidence>
<keyword evidence="1" id="KW-0472">Membrane</keyword>
<feature type="transmembrane region" description="Helical" evidence="1">
    <location>
        <begin position="14"/>
        <end position="34"/>
    </location>
</feature>
<dbReference type="AlphaFoldDB" id="B0NRW6"/>